<accession>A0A7L6B9P1</accession>
<protein>
    <submittedName>
        <fullName evidence="3">Uncharacterized protein</fullName>
    </submittedName>
</protein>
<keyword evidence="2" id="KW-0812">Transmembrane</keyword>
<dbReference type="KEGG" id="mfeu:H1D33_06840"/>
<dbReference type="RefSeq" id="WP_181570984.1">
    <property type="nucleotide sequence ID" value="NZ_CP059322.2"/>
</dbReference>
<feature type="region of interest" description="Disordered" evidence="1">
    <location>
        <begin position="175"/>
        <end position="241"/>
    </location>
</feature>
<evidence type="ECO:0000256" key="1">
    <source>
        <dbReference type="SAM" id="MobiDB-lite"/>
    </source>
</evidence>
<reference evidence="4" key="1">
    <citation type="submission" date="2020-07" db="EMBL/GenBank/DDBJ databases">
        <title>A new Micromonospora strain with potent antibiotic activity isolated from the microbiome of a mid-Atlantic deep-sea sponge.</title>
        <authorList>
            <person name="Back C.R."/>
            <person name="Stennett H.L."/>
            <person name="Williams S.E."/>
            <person name="Wang L."/>
            <person name="Ojeda Gomez J."/>
            <person name="Abdulle O.M."/>
            <person name="Duffy T."/>
            <person name="Hendry K.R."/>
            <person name="Powell D."/>
            <person name="Stach J.E."/>
            <person name="Essex-Lopresti A.E."/>
            <person name="Willis C.L."/>
            <person name="Curnow P."/>
            <person name="Race P.R."/>
        </authorList>
    </citation>
    <scope>NUCLEOTIDE SEQUENCE [LARGE SCALE GENOMIC DNA]</scope>
    <source>
        <strain evidence="4">28ISP2-46</strain>
    </source>
</reference>
<organism evidence="3 4">
    <name type="scientific">Micromonospora robiginosa</name>
    <dbReference type="NCBI Taxonomy" id="2749844"/>
    <lineage>
        <taxon>Bacteria</taxon>
        <taxon>Bacillati</taxon>
        <taxon>Actinomycetota</taxon>
        <taxon>Actinomycetes</taxon>
        <taxon>Micromonosporales</taxon>
        <taxon>Micromonosporaceae</taxon>
        <taxon>Micromonospora</taxon>
    </lineage>
</organism>
<sequence>MSSRQFSEVDHDLLADYLGGALDGTPEQATVARLVEQDPAWGEAYDALARATDLVHGDLAAWAAEPAPELPAAVADRITAALAGAGPAPTAGHVPDPAGRDATTPAVPTQPARSSRPPGTASRPERHTGPGRRSRRWARVAGPVALAAASVAAAGLGVGWLTNAGGYRSTPADRAAGEAAPAAGAPYRTTGPAVRSGTDWTPERFALGAGGASKDKDPVRPDMAGPSGAAKDGRETPFSATEKGRMAAVGGLDRLMRPEALAACLTAIGAEHGATPLRVDLIDYARFQGAPALVVTFSDAGGSRWGWVSGPECGVPGSGADTRFRTRVG</sequence>
<feature type="region of interest" description="Disordered" evidence="1">
    <location>
        <begin position="86"/>
        <end position="136"/>
    </location>
</feature>
<dbReference type="AlphaFoldDB" id="A0A7L6B9P1"/>
<evidence type="ECO:0000313" key="4">
    <source>
        <dbReference type="Proteomes" id="UP000510844"/>
    </source>
</evidence>
<feature type="transmembrane region" description="Helical" evidence="2">
    <location>
        <begin position="140"/>
        <end position="161"/>
    </location>
</feature>
<keyword evidence="2" id="KW-0472">Membrane</keyword>
<proteinExistence type="predicted"/>
<name>A0A7L6B9P1_9ACTN</name>
<feature type="compositionally biased region" description="Low complexity" evidence="1">
    <location>
        <begin position="175"/>
        <end position="193"/>
    </location>
</feature>
<gene>
    <name evidence="3" type="ORF">H1D33_06840</name>
</gene>
<keyword evidence="2" id="KW-1133">Transmembrane helix</keyword>
<reference evidence="3 4" key="2">
    <citation type="journal article" date="2021" name="Mar. Drugs">
        <title>A New Micromonospora Strain with Antibiotic Activity Isolated from the Microbiome of a Mid-Atlantic Deep-Sea Sponge.</title>
        <authorList>
            <person name="Back C.R."/>
            <person name="Stennett H.L."/>
            <person name="Williams S.E."/>
            <person name="Wang L."/>
            <person name="Ojeda Gomez J."/>
            <person name="Abdulle O.M."/>
            <person name="Duffy T."/>
            <person name="Neal C."/>
            <person name="Mantell J."/>
            <person name="Jepson M.A."/>
            <person name="Hendry K.R."/>
            <person name="Powell D."/>
            <person name="Stach J.E.M."/>
            <person name="Essex-Lopresti A.E."/>
            <person name="Willis C.L."/>
            <person name="Curnow P."/>
            <person name="Race P.R."/>
        </authorList>
    </citation>
    <scope>NUCLEOTIDE SEQUENCE [LARGE SCALE GENOMIC DNA]</scope>
    <source>
        <strain evidence="3 4">28ISP2-46</strain>
    </source>
</reference>
<dbReference type="EMBL" id="CP059322">
    <property type="protein sequence ID" value="QLQ38559.1"/>
    <property type="molecule type" value="Genomic_DNA"/>
</dbReference>
<evidence type="ECO:0000256" key="2">
    <source>
        <dbReference type="SAM" id="Phobius"/>
    </source>
</evidence>
<dbReference type="Proteomes" id="UP000510844">
    <property type="component" value="Chromosome"/>
</dbReference>
<evidence type="ECO:0000313" key="3">
    <source>
        <dbReference type="EMBL" id="QLQ38559.1"/>
    </source>
</evidence>
<keyword evidence="4" id="KW-1185">Reference proteome</keyword>